<dbReference type="OMA" id="CACYYLK"/>
<keyword evidence="2" id="KW-0049">Antioxidant</keyword>
<dbReference type="Proteomes" id="UP000267027">
    <property type="component" value="Unassembled WGS sequence"/>
</dbReference>
<evidence type="ECO:0000256" key="2">
    <source>
        <dbReference type="ARBA" id="ARBA00022862"/>
    </source>
</evidence>
<evidence type="ECO:0000256" key="3">
    <source>
        <dbReference type="ARBA" id="ARBA00023002"/>
    </source>
</evidence>
<dbReference type="FunFam" id="3.40.30.10:FF:000011">
    <property type="entry name" value="Peroxiredoxin PRX1"/>
    <property type="match status" value="1"/>
</dbReference>
<dbReference type="InterPro" id="IPR000866">
    <property type="entry name" value="AhpC/TSA"/>
</dbReference>
<dbReference type="GO" id="GO:0005739">
    <property type="term" value="C:mitochondrion"/>
    <property type="evidence" value="ECO:0007669"/>
    <property type="project" value="TreeGrafter"/>
</dbReference>
<protein>
    <submittedName>
        <fullName evidence="9">Thioredoxin domain-containing protein</fullName>
    </submittedName>
</protein>
<comment type="similarity">
    <text evidence="5">Belongs to the peroxiredoxin family. Prx6 subfamily.</text>
</comment>
<evidence type="ECO:0000313" key="7">
    <source>
        <dbReference type="EMBL" id="VDM64536.1"/>
    </source>
</evidence>
<evidence type="ECO:0000256" key="4">
    <source>
        <dbReference type="ARBA" id="ARBA00023284"/>
    </source>
</evidence>
<dbReference type="Gene3D" id="3.40.30.10">
    <property type="entry name" value="Glutaredoxin"/>
    <property type="match status" value="1"/>
</dbReference>
<sequence length="324" mass="36624">MNDLGDCGTMRVDDLERLDNNIFEEFIDVEVLTVGGEEGKRMKLGDTFPAFSAVTNLGKIEDFHDWMGNRWDCACYYLKISTAILLASFLSDSGVYILSVSLPLQWSFSWAILFSHPADFTPVCTTELARAVQLAEKFEERQVQMIALSCDSAESHRSWIRDILAYAEVPHITINNFPFEIIADEDRRLATELGMLDPAEKDSAGIPLTARAVFIIDPKKKLRAQILYPATTGRNFDEILRIIDSLQLTDRMPVSHCFPLRSLLEFLQDYICEVATPEGWNSAKEACMVQPSVSMSEAEELFEEVDTVPLPSGKPYLRRVHIIE</sequence>
<reference evidence="7 8" key="2">
    <citation type="submission" date="2018-11" db="EMBL/GenBank/DDBJ databases">
        <authorList>
            <consortium name="Pathogen Informatics"/>
        </authorList>
    </citation>
    <scope>NUCLEOTIDE SEQUENCE [LARGE SCALE GENOMIC DNA]</scope>
    <source>
        <strain evidence="7 8">Costa Rica</strain>
    </source>
</reference>
<accession>A0A0R3Q1P3</accession>
<dbReference type="InterPro" id="IPR013766">
    <property type="entry name" value="Thioredoxin_domain"/>
</dbReference>
<dbReference type="GO" id="GO:0045454">
    <property type="term" value="P:cell redox homeostasis"/>
    <property type="evidence" value="ECO:0007669"/>
    <property type="project" value="TreeGrafter"/>
</dbReference>
<keyword evidence="8" id="KW-1185">Reference proteome</keyword>
<organism evidence="9">
    <name type="scientific">Angiostrongylus costaricensis</name>
    <name type="common">Nematode worm</name>
    <dbReference type="NCBI Taxonomy" id="334426"/>
    <lineage>
        <taxon>Eukaryota</taxon>
        <taxon>Metazoa</taxon>
        <taxon>Ecdysozoa</taxon>
        <taxon>Nematoda</taxon>
        <taxon>Chromadorea</taxon>
        <taxon>Rhabditida</taxon>
        <taxon>Rhabditina</taxon>
        <taxon>Rhabditomorpha</taxon>
        <taxon>Strongyloidea</taxon>
        <taxon>Metastrongylidae</taxon>
        <taxon>Angiostrongylus</taxon>
    </lineage>
</organism>
<dbReference type="InterPro" id="IPR036249">
    <property type="entry name" value="Thioredoxin-like_sf"/>
</dbReference>
<dbReference type="EMBL" id="UYYA01005339">
    <property type="protein sequence ID" value="VDM64536.1"/>
    <property type="molecule type" value="Genomic_DNA"/>
</dbReference>
<reference evidence="9" key="1">
    <citation type="submission" date="2017-02" db="UniProtKB">
        <authorList>
            <consortium name="WormBaseParasite"/>
        </authorList>
    </citation>
    <scope>IDENTIFICATION</scope>
</reference>
<evidence type="ECO:0000256" key="5">
    <source>
        <dbReference type="ARBA" id="ARBA00025719"/>
    </source>
</evidence>
<keyword evidence="4" id="KW-0676">Redox-active center</keyword>
<dbReference type="Gene3D" id="3.30.1020.10">
    <property type="entry name" value="Antioxidant, Horf6, Chain A, domain2"/>
    <property type="match status" value="2"/>
</dbReference>
<dbReference type="GO" id="GO:0005829">
    <property type="term" value="C:cytosol"/>
    <property type="evidence" value="ECO:0007669"/>
    <property type="project" value="TreeGrafter"/>
</dbReference>
<dbReference type="PANTHER" id="PTHR43503">
    <property type="entry name" value="MCG48959-RELATED"/>
    <property type="match status" value="1"/>
</dbReference>
<dbReference type="WBParaSite" id="ACOC_0001295001-mRNA-1">
    <property type="protein sequence ID" value="ACOC_0001295001-mRNA-1"/>
    <property type="gene ID" value="ACOC_0001295001"/>
</dbReference>
<dbReference type="OrthoDB" id="2996783at2759"/>
<feature type="domain" description="Thioredoxin" evidence="6">
    <location>
        <begin position="42"/>
        <end position="248"/>
    </location>
</feature>
<evidence type="ECO:0000313" key="9">
    <source>
        <dbReference type="WBParaSite" id="ACOC_0001295001-mRNA-1"/>
    </source>
</evidence>
<gene>
    <name evidence="7" type="ORF">ACOC_LOCUS12951</name>
</gene>
<dbReference type="PANTHER" id="PTHR43503:SF4">
    <property type="entry name" value="PEROXIREDOXIN-6"/>
    <property type="match status" value="1"/>
</dbReference>
<dbReference type="PROSITE" id="PS51352">
    <property type="entry name" value="THIOREDOXIN_2"/>
    <property type="match status" value="1"/>
</dbReference>
<name>A0A0R3Q1P3_ANGCS</name>
<dbReference type="SUPFAM" id="SSF52833">
    <property type="entry name" value="Thioredoxin-like"/>
    <property type="match status" value="1"/>
</dbReference>
<dbReference type="Pfam" id="PF00578">
    <property type="entry name" value="AhpC-TSA"/>
    <property type="match status" value="1"/>
</dbReference>
<keyword evidence="3" id="KW-0560">Oxidoreductase</keyword>
<keyword evidence="1" id="KW-0575">Peroxidase</keyword>
<evidence type="ECO:0000256" key="1">
    <source>
        <dbReference type="ARBA" id="ARBA00022559"/>
    </source>
</evidence>
<dbReference type="AlphaFoldDB" id="A0A0R3Q1P3"/>
<dbReference type="STRING" id="334426.A0A0R3Q1P3"/>
<proteinExistence type="inferred from homology"/>
<dbReference type="GO" id="GO:0004601">
    <property type="term" value="F:peroxidase activity"/>
    <property type="evidence" value="ECO:0007669"/>
    <property type="project" value="UniProtKB-KW"/>
</dbReference>
<evidence type="ECO:0000313" key="8">
    <source>
        <dbReference type="Proteomes" id="UP000267027"/>
    </source>
</evidence>
<evidence type="ECO:0000259" key="6">
    <source>
        <dbReference type="PROSITE" id="PS51352"/>
    </source>
</evidence>